<feature type="compositionally biased region" description="Polar residues" evidence="1">
    <location>
        <begin position="1"/>
        <end position="23"/>
    </location>
</feature>
<evidence type="ECO:0000256" key="1">
    <source>
        <dbReference type="SAM" id="MobiDB-lite"/>
    </source>
</evidence>
<evidence type="ECO:0000313" key="3">
    <source>
        <dbReference type="Proteomes" id="UP001341840"/>
    </source>
</evidence>
<reference evidence="2 3" key="1">
    <citation type="journal article" date="2023" name="Plants (Basel)">
        <title>Bridging the Gap: Combining Genomics and Transcriptomics Approaches to Understand Stylosanthes scabra, an Orphan Legume from the Brazilian Caatinga.</title>
        <authorList>
            <person name="Ferreira-Neto J.R.C."/>
            <person name="da Silva M.D."/>
            <person name="Binneck E."/>
            <person name="de Melo N.F."/>
            <person name="da Silva R.H."/>
            <person name="de Melo A.L.T.M."/>
            <person name="Pandolfi V."/>
            <person name="Bustamante F.O."/>
            <person name="Brasileiro-Vidal A.C."/>
            <person name="Benko-Iseppon A.M."/>
        </authorList>
    </citation>
    <scope>NUCLEOTIDE SEQUENCE [LARGE SCALE GENOMIC DNA]</scope>
    <source>
        <tissue evidence="2">Leaves</tissue>
    </source>
</reference>
<organism evidence="2 3">
    <name type="scientific">Stylosanthes scabra</name>
    <dbReference type="NCBI Taxonomy" id="79078"/>
    <lineage>
        <taxon>Eukaryota</taxon>
        <taxon>Viridiplantae</taxon>
        <taxon>Streptophyta</taxon>
        <taxon>Embryophyta</taxon>
        <taxon>Tracheophyta</taxon>
        <taxon>Spermatophyta</taxon>
        <taxon>Magnoliopsida</taxon>
        <taxon>eudicotyledons</taxon>
        <taxon>Gunneridae</taxon>
        <taxon>Pentapetalae</taxon>
        <taxon>rosids</taxon>
        <taxon>fabids</taxon>
        <taxon>Fabales</taxon>
        <taxon>Fabaceae</taxon>
        <taxon>Papilionoideae</taxon>
        <taxon>50 kb inversion clade</taxon>
        <taxon>dalbergioids sensu lato</taxon>
        <taxon>Dalbergieae</taxon>
        <taxon>Pterocarpus clade</taxon>
        <taxon>Stylosanthes</taxon>
    </lineage>
</organism>
<name>A0ABU6VQZ8_9FABA</name>
<sequence length="199" mass="20990">MQKQNPPHVSTTTKASNRFATLSNHRRSDTAPPSRSSTVDAPSPSVLFEEPISLLFSSPPSVPSSSFSDSHTNGTLPPIILLVVAPSIDGLCLCFIADFLPHQWIYLDPSSTAIPSFLGNSVPSSSASPPKDTISEGPGPLVALKYSVCPLVSHSLAVPPLLTATVLIQPVSAFGSTCSVVLCIIPHHYFPLYGNGIFV</sequence>
<dbReference type="EMBL" id="JASCZI010152091">
    <property type="protein sequence ID" value="MED6175377.1"/>
    <property type="molecule type" value="Genomic_DNA"/>
</dbReference>
<proteinExistence type="predicted"/>
<feature type="compositionally biased region" description="Polar residues" evidence="1">
    <location>
        <begin position="31"/>
        <end position="40"/>
    </location>
</feature>
<comment type="caution">
    <text evidence="2">The sequence shown here is derived from an EMBL/GenBank/DDBJ whole genome shotgun (WGS) entry which is preliminary data.</text>
</comment>
<accession>A0ABU6VQZ8</accession>
<dbReference type="Proteomes" id="UP001341840">
    <property type="component" value="Unassembled WGS sequence"/>
</dbReference>
<protein>
    <submittedName>
        <fullName evidence="2">Uncharacterized protein</fullName>
    </submittedName>
</protein>
<feature type="region of interest" description="Disordered" evidence="1">
    <location>
        <begin position="1"/>
        <end position="43"/>
    </location>
</feature>
<gene>
    <name evidence="2" type="ORF">PIB30_077798</name>
</gene>
<keyword evidence="3" id="KW-1185">Reference proteome</keyword>
<evidence type="ECO:0000313" key="2">
    <source>
        <dbReference type="EMBL" id="MED6175377.1"/>
    </source>
</evidence>